<dbReference type="Proteomes" id="UP000663555">
    <property type="component" value="Chromosome"/>
</dbReference>
<reference evidence="3 4" key="1">
    <citation type="submission" date="2021-03" db="EMBL/GenBank/DDBJ databases">
        <title>Genome sequencing of Marinobacter sp. LPB0319.</title>
        <authorList>
            <person name="Kim J."/>
        </authorList>
    </citation>
    <scope>NUCLEOTIDE SEQUENCE [LARGE SCALE GENOMIC DNA]</scope>
    <source>
        <strain evidence="3 4">LPB0319</strain>
    </source>
</reference>
<protein>
    <submittedName>
        <fullName evidence="3">Universal stress protein</fullName>
    </submittedName>
</protein>
<accession>A0ABX7MWC2</accession>
<evidence type="ECO:0000313" key="3">
    <source>
        <dbReference type="EMBL" id="QSP95792.1"/>
    </source>
</evidence>
<dbReference type="CDD" id="cd00293">
    <property type="entry name" value="USP-like"/>
    <property type="match status" value="1"/>
</dbReference>
<organism evidence="3 4">
    <name type="scientific">Marinobacter salinisoli</name>
    <dbReference type="NCBI Taxonomy" id="2769486"/>
    <lineage>
        <taxon>Bacteria</taxon>
        <taxon>Pseudomonadati</taxon>
        <taxon>Pseudomonadota</taxon>
        <taxon>Gammaproteobacteria</taxon>
        <taxon>Pseudomonadales</taxon>
        <taxon>Marinobacteraceae</taxon>
        <taxon>Marinobacter</taxon>
    </lineage>
</organism>
<dbReference type="Pfam" id="PF00582">
    <property type="entry name" value="Usp"/>
    <property type="match status" value="1"/>
</dbReference>
<evidence type="ECO:0000259" key="2">
    <source>
        <dbReference type="Pfam" id="PF00582"/>
    </source>
</evidence>
<feature type="domain" description="UspA" evidence="2">
    <location>
        <begin position="1"/>
        <end position="146"/>
    </location>
</feature>
<evidence type="ECO:0000313" key="4">
    <source>
        <dbReference type="Proteomes" id="UP000663555"/>
    </source>
</evidence>
<gene>
    <name evidence="3" type="ORF">LPB19_05110</name>
</gene>
<name>A0ABX7MWC2_9GAMM</name>
<proteinExistence type="inferred from homology"/>
<comment type="similarity">
    <text evidence="1">Belongs to the universal stress protein A family.</text>
</comment>
<dbReference type="Gene3D" id="3.40.50.620">
    <property type="entry name" value="HUPs"/>
    <property type="match status" value="1"/>
</dbReference>
<dbReference type="InterPro" id="IPR006016">
    <property type="entry name" value="UspA"/>
</dbReference>
<sequence>MFNKILVAVDGSSTAMKALEHAVKLQKLTDAEMLLLCVYKHHSLFEASLSIDRPPGMDIPDKMLSDFAREVVDHAKEHAGSLGATKVRGFVKGGRPSRAIIDFANDKEIDLIVLGTHGTNSDRDGLLMGSVSHRVASNAKCPVLIV</sequence>
<dbReference type="PANTHER" id="PTHR46268:SF6">
    <property type="entry name" value="UNIVERSAL STRESS PROTEIN UP12"/>
    <property type="match status" value="1"/>
</dbReference>
<dbReference type="InterPro" id="IPR006015">
    <property type="entry name" value="Universal_stress_UspA"/>
</dbReference>
<dbReference type="EMBL" id="CP071247">
    <property type="protein sequence ID" value="QSP95792.1"/>
    <property type="molecule type" value="Genomic_DNA"/>
</dbReference>
<dbReference type="PANTHER" id="PTHR46268">
    <property type="entry name" value="STRESS RESPONSE PROTEIN NHAX"/>
    <property type="match status" value="1"/>
</dbReference>
<dbReference type="PRINTS" id="PR01438">
    <property type="entry name" value="UNVRSLSTRESS"/>
</dbReference>
<dbReference type="RefSeq" id="WP_206645029.1">
    <property type="nucleotide sequence ID" value="NZ_CP071247.1"/>
</dbReference>
<evidence type="ECO:0000256" key="1">
    <source>
        <dbReference type="ARBA" id="ARBA00008791"/>
    </source>
</evidence>
<dbReference type="InterPro" id="IPR014729">
    <property type="entry name" value="Rossmann-like_a/b/a_fold"/>
</dbReference>
<dbReference type="SUPFAM" id="SSF52402">
    <property type="entry name" value="Adenine nucleotide alpha hydrolases-like"/>
    <property type="match status" value="1"/>
</dbReference>
<keyword evidence="4" id="KW-1185">Reference proteome</keyword>